<dbReference type="EMBL" id="MZGW01000003">
    <property type="protein sequence ID" value="OPJ55957.1"/>
    <property type="molecule type" value="Genomic_DNA"/>
</dbReference>
<dbReference type="OrthoDB" id="2083895at2"/>
<keyword evidence="3" id="KW-1185">Reference proteome</keyword>
<evidence type="ECO:0000256" key="1">
    <source>
        <dbReference type="SAM" id="SignalP"/>
    </source>
</evidence>
<evidence type="ECO:0000313" key="3">
    <source>
        <dbReference type="Proteomes" id="UP000190140"/>
    </source>
</evidence>
<comment type="caution">
    <text evidence="2">The sequence shown here is derived from an EMBL/GenBank/DDBJ whole genome shotgun (WGS) entry which is preliminary data.</text>
</comment>
<sequence>MSLFKKKVSSVVLILTLLFSSGVETINAFADSNKQITQTTSSTINNNDVESANKKIDNTIDKLINYLDNKNVMALDDNIIDDFFQNQLDESEKITDKEIVSLINKSNQKTNNLKIKGYSTEDILQTQVTKSVVVNDSIKIEVLSNGIFTVEELTENGENEAISILAASTTQTSSARKDYYSWVGIHIFTVSAIGTFTYNGSICTLNSGTNNSYIKRGTLSIWGVSNQSTSGGSRGTSAYAKISANLHIGFAVGGGMLTLQDLYVMHEVLVDKAGKVTRTMTAV</sequence>
<feature type="signal peptide" evidence="1">
    <location>
        <begin position="1"/>
        <end position="30"/>
    </location>
</feature>
<organism evidence="2 3">
    <name type="scientific">Alkalithermobacter paradoxus</name>
    <dbReference type="NCBI Taxonomy" id="29349"/>
    <lineage>
        <taxon>Bacteria</taxon>
        <taxon>Bacillati</taxon>
        <taxon>Bacillota</taxon>
        <taxon>Clostridia</taxon>
        <taxon>Peptostreptococcales</taxon>
        <taxon>Tepidibacteraceae</taxon>
        <taxon>Alkalithermobacter</taxon>
    </lineage>
</organism>
<protein>
    <submittedName>
        <fullName evidence="2">Uncharacterized protein</fullName>
    </submittedName>
</protein>
<evidence type="ECO:0000313" key="2">
    <source>
        <dbReference type="EMBL" id="OPJ55957.1"/>
    </source>
</evidence>
<dbReference type="Proteomes" id="UP000190140">
    <property type="component" value="Unassembled WGS sequence"/>
</dbReference>
<reference evidence="2 3" key="1">
    <citation type="submission" date="2017-03" db="EMBL/GenBank/DDBJ databases">
        <title>Genome sequence of Clostridium thermoalcaliphilum DSM 7309.</title>
        <authorList>
            <person name="Poehlein A."/>
            <person name="Daniel R."/>
        </authorList>
    </citation>
    <scope>NUCLEOTIDE SEQUENCE [LARGE SCALE GENOMIC DNA]</scope>
    <source>
        <strain evidence="2 3">DSM 7309</strain>
    </source>
</reference>
<dbReference type="RefSeq" id="WP_079412002.1">
    <property type="nucleotide sequence ID" value="NZ_MZGW01000003.1"/>
</dbReference>
<proteinExistence type="predicted"/>
<keyword evidence="1" id="KW-0732">Signal</keyword>
<name>A0A1V4I8U8_9FIRM</name>
<gene>
    <name evidence="2" type="ORF">CLOTH_11350</name>
</gene>
<accession>A0A1V4I8U8</accession>
<dbReference type="AlphaFoldDB" id="A0A1V4I8U8"/>
<feature type="chain" id="PRO_5012708622" evidence="1">
    <location>
        <begin position="31"/>
        <end position="283"/>
    </location>
</feature>